<evidence type="ECO:0000259" key="2">
    <source>
        <dbReference type="Pfam" id="PF07883"/>
    </source>
</evidence>
<evidence type="ECO:0000313" key="4">
    <source>
        <dbReference type="Proteomes" id="UP000323317"/>
    </source>
</evidence>
<reference evidence="3 4" key="1">
    <citation type="submission" date="2019-08" db="EMBL/GenBank/DDBJ databases">
        <title>Bacillus genomes from the desert of Cuatro Cienegas, Coahuila.</title>
        <authorList>
            <person name="Olmedo-Alvarez G."/>
        </authorList>
    </citation>
    <scope>NUCLEOTIDE SEQUENCE [LARGE SCALE GENOMIC DNA]</scope>
    <source>
        <strain evidence="3 4">CH40_1T</strain>
    </source>
</reference>
<dbReference type="Gene3D" id="2.60.120.10">
    <property type="entry name" value="Jelly Rolls"/>
    <property type="match status" value="1"/>
</dbReference>
<evidence type="ECO:0000256" key="1">
    <source>
        <dbReference type="SAM" id="MobiDB-lite"/>
    </source>
</evidence>
<name>A0A5D4KIC4_9BACI</name>
<organism evidence="3 4">
    <name type="scientific">Rossellomorea vietnamensis</name>
    <dbReference type="NCBI Taxonomy" id="218284"/>
    <lineage>
        <taxon>Bacteria</taxon>
        <taxon>Bacillati</taxon>
        <taxon>Bacillota</taxon>
        <taxon>Bacilli</taxon>
        <taxon>Bacillales</taxon>
        <taxon>Bacillaceae</taxon>
        <taxon>Rossellomorea</taxon>
    </lineage>
</organism>
<dbReference type="PANTHER" id="PTHR36448">
    <property type="entry name" value="BLR7373 PROTEIN"/>
    <property type="match status" value="1"/>
</dbReference>
<dbReference type="SUPFAM" id="SSF51182">
    <property type="entry name" value="RmlC-like cupins"/>
    <property type="match status" value="1"/>
</dbReference>
<dbReference type="InterPro" id="IPR011051">
    <property type="entry name" value="RmlC_Cupin_sf"/>
</dbReference>
<protein>
    <submittedName>
        <fullName evidence="3">Cupin domain-containing protein</fullName>
    </submittedName>
</protein>
<dbReference type="InterPro" id="IPR014710">
    <property type="entry name" value="RmlC-like_jellyroll"/>
</dbReference>
<dbReference type="Pfam" id="PF07883">
    <property type="entry name" value="Cupin_2"/>
    <property type="match status" value="1"/>
</dbReference>
<dbReference type="PANTHER" id="PTHR36448:SF2">
    <property type="entry name" value="CUPIN TYPE-1 DOMAIN-CONTAINING PROTEIN"/>
    <property type="match status" value="1"/>
</dbReference>
<dbReference type="InterPro" id="IPR013096">
    <property type="entry name" value="Cupin_2"/>
</dbReference>
<dbReference type="PIRSF" id="PIRSF019307">
    <property type="entry name" value="UCP019307"/>
    <property type="match status" value="1"/>
</dbReference>
<gene>
    <name evidence="3" type="ORF">FZC79_04600</name>
</gene>
<dbReference type="EMBL" id="VTEH01000002">
    <property type="protein sequence ID" value="TYR76982.1"/>
    <property type="molecule type" value="Genomic_DNA"/>
</dbReference>
<dbReference type="Proteomes" id="UP000323317">
    <property type="component" value="Unassembled WGS sequence"/>
</dbReference>
<proteinExistence type="predicted"/>
<dbReference type="RefSeq" id="WP_148945676.1">
    <property type="nucleotide sequence ID" value="NZ_JBNIKK010000005.1"/>
</dbReference>
<evidence type="ECO:0000313" key="3">
    <source>
        <dbReference type="EMBL" id="TYR76982.1"/>
    </source>
</evidence>
<dbReference type="InterPro" id="IPR047121">
    <property type="entry name" value="YjiB-like"/>
</dbReference>
<dbReference type="CDD" id="cd02219">
    <property type="entry name" value="cupin_YjlB-like"/>
    <property type="match status" value="1"/>
</dbReference>
<accession>A0A5D4KIC4</accession>
<feature type="region of interest" description="Disordered" evidence="1">
    <location>
        <begin position="150"/>
        <end position="169"/>
    </location>
</feature>
<comment type="caution">
    <text evidence="3">The sequence shown here is derived from an EMBL/GenBank/DDBJ whole genome shotgun (WGS) entry which is preliminary data.</text>
</comment>
<feature type="domain" description="Cupin type-2" evidence="2">
    <location>
        <begin position="54"/>
        <end position="106"/>
    </location>
</feature>
<dbReference type="AlphaFoldDB" id="A0A5D4KIC4"/>
<dbReference type="InterPro" id="IPR014500">
    <property type="entry name" value="UCP019307_cupin"/>
</dbReference>
<sequence length="169" mass="18735">MQNKNVETLYFEESGSIPNNPSLPVLFYKGALKDDPEQAERIFNDNNWRNSWQGGVFDYHHFHSNTHEVLGVVSGSAKLIVGGESGKTMEVKPGDVIVLPAGTGHKRLSSTEDFQVAGAYPNGKDHNLKTDENNGRIQLLIEIKEVEVPSQDPVHGENGPLLSLWKKDE</sequence>